<comment type="subcellular location">
    <subcellularLocation>
        <location evidence="5">Cytoplasm</location>
    </subcellularLocation>
</comment>
<organism evidence="8 9">
    <name type="scientific">Verticillium longisporum</name>
    <name type="common">Verticillium dahliae var. longisporum</name>
    <dbReference type="NCBI Taxonomy" id="100787"/>
    <lineage>
        <taxon>Eukaryota</taxon>
        <taxon>Fungi</taxon>
        <taxon>Dikarya</taxon>
        <taxon>Ascomycota</taxon>
        <taxon>Pezizomycotina</taxon>
        <taxon>Sordariomycetes</taxon>
        <taxon>Hypocreomycetidae</taxon>
        <taxon>Glomerellales</taxon>
        <taxon>Plectosphaerellaceae</taxon>
        <taxon>Verticillium</taxon>
    </lineage>
</organism>
<dbReference type="GO" id="GO:0005768">
    <property type="term" value="C:endosome"/>
    <property type="evidence" value="ECO:0007669"/>
    <property type="project" value="TreeGrafter"/>
</dbReference>
<evidence type="ECO:0000256" key="5">
    <source>
        <dbReference type="RuleBase" id="RU369028"/>
    </source>
</evidence>
<dbReference type="InterPro" id="IPR045258">
    <property type="entry name" value="ACAP1/2/3-like"/>
</dbReference>
<comment type="function">
    <text evidence="5">GTPase-activating protein for the ADP ribosylation factor family.</text>
</comment>
<dbReference type="GO" id="GO:0006891">
    <property type="term" value="P:intra-Golgi vesicle-mediated transport"/>
    <property type="evidence" value="ECO:0007669"/>
    <property type="project" value="TreeGrafter"/>
</dbReference>
<dbReference type="GO" id="GO:0005802">
    <property type="term" value="C:trans-Golgi network"/>
    <property type="evidence" value="ECO:0007669"/>
    <property type="project" value="TreeGrafter"/>
</dbReference>
<reference evidence="8 9" key="1">
    <citation type="submission" date="2015-05" db="EMBL/GenBank/DDBJ databases">
        <authorList>
            <person name="Wang D.B."/>
            <person name="Wang M."/>
        </authorList>
    </citation>
    <scope>NUCLEOTIDE SEQUENCE [LARGE SCALE GENOMIC DNA]</scope>
    <source>
        <strain evidence="8">VL1</strain>
    </source>
</reference>
<dbReference type="Pfam" id="PF01412">
    <property type="entry name" value="ArfGap"/>
    <property type="match status" value="1"/>
</dbReference>
<sequence length="118" mass="12845">MPARRITVGAKPSIPRAPSGSYDDTPDKLLQMLRDNDQGNCWCSDCGSGAKVEWVSINLAIILCIECSGIHRSLGTHISKVRSLTLDITSFTADIVELLMLVGNRVANMIWEAKLDAS</sequence>
<dbReference type="GO" id="GO:0008270">
    <property type="term" value="F:zinc ion binding"/>
    <property type="evidence" value="ECO:0007669"/>
    <property type="project" value="UniProtKB-KW"/>
</dbReference>
<proteinExistence type="predicted"/>
<dbReference type="InterPro" id="IPR001164">
    <property type="entry name" value="ArfGAP_dom"/>
</dbReference>
<keyword evidence="5" id="KW-0963">Cytoplasm</keyword>
<keyword evidence="3 5" id="KW-0862">Zinc</keyword>
<evidence type="ECO:0000313" key="9">
    <source>
        <dbReference type="Proteomes" id="UP000044602"/>
    </source>
</evidence>
<dbReference type="InterPro" id="IPR038508">
    <property type="entry name" value="ArfGAP_dom_sf"/>
</dbReference>
<evidence type="ECO:0000256" key="2">
    <source>
        <dbReference type="ARBA" id="ARBA00022771"/>
    </source>
</evidence>
<dbReference type="Proteomes" id="UP000044602">
    <property type="component" value="Unassembled WGS sequence"/>
</dbReference>
<dbReference type="STRING" id="100787.A0A0G4MIA9"/>
<evidence type="ECO:0000256" key="1">
    <source>
        <dbReference type="ARBA" id="ARBA00022723"/>
    </source>
</evidence>
<dbReference type="PANTHER" id="PTHR23180:SF160">
    <property type="entry name" value="ADP-RIBOSYLATION FACTOR GTPASE-ACTIVATING PROTEIN EFFECTOR PROTEIN 1"/>
    <property type="match status" value="1"/>
</dbReference>
<dbReference type="Gene3D" id="1.10.220.150">
    <property type="entry name" value="Arf GTPase activating protein"/>
    <property type="match status" value="1"/>
</dbReference>
<keyword evidence="5" id="KW-0677">Repeat</keyword>
<keyword evidence="5" id="KW-0343">GTPase activation</keyword>
<feature type="region of interest" description="Disordered" evidence="6">
    <location>
        <begin position="1"/>
        <end position="23"/>
    </location>
</feature>
<dbReference type="PRINTS" id="PR00405">
    <property type="entry name" value="REVINTRACTNG"/>
</dbReference>
<dbReference type="CDD" id="cd08204">
    <property type="entry name" value="ArfGap"/>
    <property type="match status" value="1"/>
</dbReference>
<dbReference type="SUPFAM" id="SSF57863">
    <property type="entry name" value="ArfGap/RecO-like zinc finger"/>
    <property type="match status" value="1"/>
</dbReference>
<protein>
    <recommendedName>
        <fullName evidence="5">ADP-ribosylation factor GTPase-activating protein</fullName>
    </recommendedName>
</protein>
<dbReference type="GO" id="GO:0005096">
    <property type="term" value="F:GTPase activator activity"/>
    <property type="evidence" value="ECO:0007669"/>
    <property type="project" value="UniProtKB-KW"/>
</dbReference>
<keyword evidence="1 5" id="KW-0479">Metal-binding</keyword>
<keyword evidence="9" id="KW-1185">Reference proteome</keyword>
<dbReference type="AlphaFoldDB" id="A0A0G4MIA9"/>
<feature type="non-terminal residue" evidence="8">
    <location>
        <position position="118"/>
    </location>
</feature>
<dbReference type="InterPro" id="IPR037278">
    <property type="entry name" value="ARFGAP/RecO"/>
</dbReference>
<dbReference type="EMBL" id="CVQH01022780">
    <property type="protein sequence ID" value="CRK34028.1"/>
    <property type="molecule type" value="Genomic_DNA"/>
</dbReference>
<dbReference type="SMART" id="SM00105">
    <property type="entry name" value="ArfGap"/>
    <property type="match status" value="1"/>
</dbReference>
<dbReference type="PROSITE" id="PS50115">
    <property type="entry name" value="ARFGAP"/>
    <property type="match status" value="1"/>
</dbReference>
<dbReference type="FunFam" id="1.10.220.150:FF:000017">
    <property type="entry name" value="ARF GTPase activator (Csx2), putative"/>
    <property type="match status" value="1"/>
</dbReference>
<gene>
    <name evidence="8" type="ORF">BN1708_019371</name>
</gene>
<evidence type="ECO:0000259" key="7">
    <source>
        <dbReference type="PROSITE" id="PS50115"/>
    </source>
</evidence>
<evidence type="ECO:0000313" key="8">
    <source>
        <dbReference type="EMBL" id="CRK34028.1"/>
    </source>
</evidence>
<name>A0A0G4MIA9_VERLO</name>
<accession>A0A0G4MIA9</accession>
<evidence type="ECO:0000256" key="4">
    <source>
        <dbReference type="PROSITE-ProRule" id="PRU00288"/>
    </source>
</evidence>
<evidence type="ECO:0000256" key="3">
    <source>
        <dbReference type="ARBA" id="ARBA00022833"/>
    </source>
</evidence>
<dbReference type="PANTHER" id="PTHR23180">
    <property type="entry name" value="CENTAURIN/ARF"/>
    <property type="match status" value="1"/>
</dbReference>
<keyword evidence="2 4" id="KW-0863">Zinc-finger</keyword>
<evidence type="ECO:0000256" key="6">
    <source>
        <dbReference type="SAM" id="MobiDB-lite"/>
    </source>
</evidence>
<feature type="domain" description="Arf-GAP" evidence="7">
    <location>
        <begin position="27"/>
        <end position="118"/>
    </location>
</feature>
<keyword evidence="5" id="KW-0040">ANK repeat</keyword>